<organism evidence="1 2">
    <name type="scientific">Yarrowia lipolytica</name>
    <name type="common">Candida lipolytica</name>
    <dbReference type="NCBI Taxonomy" id="4952"/>
    <lineage>
        <taxon>Eukaryota</taxon>
        <taxon>Fungi</taxon>
        <taxon>Dikarya</taxon>
        <taxon>Ascomycota</taxon>
        <taxon>Saccharomycotina</taxon>
        <taxon>Dipodascomycetes</taxon>
        <taxon>Dipodascales</taxon>
        <taxon>Dipodascales incertae sedis</taxon>
        <taxon>Yarrowia</taxon>
    </lineage>
</organism>
<dbReference type="RefSeq" id="XP_068138007.1">
    <property type="nucleotide sequence ID" value="XM_068281906.1"/>
</dbReference>
<dbReference type="Proteomes" id="UP000182444">
    <property type="component" value="Chromosome 1B"/>
</dbReference>
<name>A0A1D8N5U6_YARLL</name>
<dbReference type="AlphaFoldDB" id="A0A1D8N5U6"/>
<evidence type="ECO:0000313" key="2">
    <source>
        <dbReference type="Proteomes" id="UP000182444"/>
    </source>
</evidence>
<dbReference type="VEuPathDB" id="FungiDB:YALI1_B00719g"/>
<evidence type="ECO:0000313" key="1">
    <source>
        <dbReference type="EMBL" id="AOW01005.1"/>
    </source>
</evidence>
<sequence>MRHFAFARLERLFRPRFWKVVRRSCLSDRHDLNIRAPNPQASGNLSFDISHFTFHIYIHNAPVAFAVASFCFSHI</sequence>
<protein>
    <submittedName>
        <fullName evidence="1">Uncharacterized protein</fullName>
    </submittedName>
</protein>
<dbReference type="EMBL" id="CP017554">
    <property type="protein sequence ID" value="AOW01005.1"/>
    <property type="molecule type" value="Genomic_DNA"/>
</dbReference>
<dbReference type="GeneID" id="94582570"/>
<accession>A0A1D8N5U6</accession>
<proteinExistence type="predicted"/>
<reference evidence="1 2" key="1">
    <citation type="journal article" date="2016" name="PLoS ONE">
        <title>Sequence Assembly of Yarrowia lipolytica Strain W29/CLIB89 Shows Transposable Element Diversity.</title>
        <authorList>
            <person name="Magnan C."/>
            <person name="Yu J."/>
            <person name="Chang I."/>
            <person name="Jahn E."/>
            <person name="Kanomata Y."/>
            <person name="Wu J."/>
            <person name="Zeller M."/>
            <person name="Oakes M."/>
            <person name="Baldi P."/>
            <person name="Sandmeyer S."/>
        </authorList>
    </citation>
    <scope>NUCLEOTIDE SEQUENCE [LARGE SCALE GENOMIC DNA]</scope>
    <source>
        <strain evidence="2">CLIB89(W29)</strain>
    </source>
</reference>
<gene>
    <name evidence="1" type="ORF">YALI1_B00719g</name>
</gene>